<feature type="domain" description="Activator of Hsp90 ATPase homologue 1/2-like C-terminal" evidence="2">
    <location>
        <begin position="12"/>
        <end position="136"/>
    </location>
</feature>
<evidence type="ECO:0000313" key="4">
    <source>
        <dbReference type="Proteomes" id="UP001268651"/>
    </source>
</evidence>
<name>A0ABU3U4I5_9FLAO</name>
<dbReference type="CDD" id="cd07814">
    <property type="entry name" value="SRPBCC_CalC_Aha1-like"/>
    <property type="match status" value="1"/>
</dbReference>
<keyword evidence="4" id="KW-1185">Reference proteome</keyword>
<dbReference type="RefSeq" id="WP_316660838.1">
    <property type="nucleotide sequence ID" value="NZ_JAWHTF010000001.1"/>
</dbReference>
<protein>
    <submittedName>
        <fullName evidence="3">SRPBCC domain-containing protein</fullName>
    </submittedName>
</protein>
<proteinExistence type="inferred from homology"/>
<dbReference type="Gene3D" id="3.30.530.20">
    <property type="match status" value="1"/>
</dbReference>
<organism evidence="3 4">
    <name type="scientific">Gilvirhabdus luticola</name>
    <dbReference type="NCBI Taxonomy" id="3079858"/>
    <lineage>
        <taxon>Bacteria</taxon>
        <taxon>Pseudomonadati</taxon>
        <taxon>Bacteroidota</taxon>
        <taxon>Flavobacteriia</taxon>
        <taxon>Flavobacteriales</taxon>
        <taxon>Flavobacteriaceae</taxon>
        <taxon>Gilvirhabdus</taxon>
    </lineage>
</organism>
<evidence type="ECO:0000313" key="3">
    <source>
        <dbReference type="EMBL" id="MDU8885015.1"/>
    </source>
</evidence>
<dbReference type="Pfam" id="PF08327">
    <property type="entry name" value="AHSA1"/>
    <property type="match status" value="1"/>
</dbReference>
<comment type="similarity">
    <text evidence="1">Belongs to the AHA1 family.</text>
</comment>
<reference evidence="3 4" key="1">
    <citation type="submission" date="2023-10" db="EMBL/GenBank/DDBJ databases">
        <title>Marimonas sp. nov. isolated from tidal mud flat.</title>
        <authorList>
            <person name="Jaincy N.J."/>
            <person name="Srinivasan S."/>
            <person name="Lee S.-S."/>
        </authorList>
    </citation>
    <scope>NUCLEOTIDE SEQUENCE [LARGE SCALE GENOMIC DNA]</scope>
    <source>
        <strain evidence="3 4">MJ-SS3</strain>
    </source>
</reference>
<comment type="caution">
    <text evidence="3">The sequence shown here is derived from an EMBL/GenBank/DDBJ whole genome shotgun (WGS) entry which is preliminary data.</text>
</comment>
<sequence length="142" mass="15958">MKDAITKEALFNHPIDKVWNAITVAEEISTWFIKADFKAKKGYQYTFTASEENGCVPITGEVKQAHPYTLIYTWIVSDTNVETTVKWELESTENGTKLYLEHSGISNYAGETAVAMFKSFNGGWINCITELTTYLKEVVNAG</sequence>
<evidence type="ECO:0000259" key="2">
    <source>
        <dbReference type="Pfam" id="PF08327"/>
    </source>
</evidence>
<dbReference type="SUPFAM" id="SSF55961">
    <property type="entry name" value="Bet v1-like"/>
    <property type="match status" value="1"/>
</dbReference>
<gene>
    <name evidence="3" type="ORF">RXV94_02500</name>
</gene>
<dbReference type="InterPro" id="IPR013538">
    <property type="entry name" value="ASHA1/2-like_C"/>
</dbReference>
<accession>A0ABU3U4I5</accession>
<evidence type="ECO:0000256" key="1">
    <source>
        <dbReference type="ARBA" id="ARBA00006817"/>
    </source>
</evidence>
<dbReference type="InterPro" id="IPR023393">
    <property type="entry name" value="START-like_dom_sf"/>
</dbReference>
<dbReference type="EMBL" id="JAWHTF010000001">
    <property type="protein sequence ID" value="MDU8885015.1"/>
    <property type="molecule type" value="Genomic_DNA"/>
</dbReference>
<dbReference type="Proteomes" id="UP001268651">
    <property type="component" value="Unassembled WGS sequence"/>
</dbReference>